<dbReference type="EMBL" id="CADCVY010000104">
    <property type="protein sequence ID" value="CAA9514030.1"/>
    <property type="molecule type" value="Genomic_DNA"/>
</dbReference>
<feature type="non-terminal residue" evidence="1">
    <location>
        <position position="42"/>
    </location>
</feature>
<accession>A0A6J4T4M5</accession>
<organism evidence="1">
    <name type="scientific">uncultured Sphingomonas sp</name>
    <dbReference type="NCBI Taxonomy" id="158754"/>
    <lineage>
        <taxon>Bacteria</taxon>
        <taxon>Pseudomonadati</taxon>
        <taxon>Pseudomonadota</taxon>
        <taxon>Alphaproteobacteria</taxon>
        <taxon>Sphingomonadales</taxon>
        <taxon>Sphingomonadaceae</taxon>
        <taxon>Sphingomonas</taxon>
        <taxon>environmental samples</taxon>
    </lineage>
</organism>
<reference evidence="1" key="1">
    <citation type="submission" date="2020-02" db="EMBL/GenBank/DDBJ databases">
        <authorList>
            <person name="Meier V. D."/>
        </authorList>
    </citation>
    <scope>NUCLEOTIDE SEQUENCE</scope>
    <source>
        <strain evidence="1">AVDCRST_MAG44</strain>
    </source>
</reference>
<protein>
    <submittedName>
        <fullName evidence="1">Uncharacterized protein</fullName>
    </submittedName>
</protein>
<dbReference type="AlphaFoldDB" id="A0A6J4T4M5"/>
<evidence type="ECO:0000313" key="1">
    <source>
        <dbReference type="EMBL" id="CAA9514030.1"/>
    </source>
</evidence>
<gene>
    <name evidence="1" type="ORF">AVDCRST_MAG44-1576</name>
</gene>
<sequence length="42" mass="4803">EAARELVWRVTSEDCRPMRRAAQRRRVGQQLHDALDLDGAGL</sequence>
<name>A0A6J4T4M5_9SPHN</name>
<feature type="non-terminal residue" evidence="1">
    <location>
        <position position="1"/>
    </location>
</feature>
<proteinExistence type="predicted"/>